<accession>A0ACD0NNI2</accession>
<keyword evidence="2" id="KW-1185">Reference proteome</keyword>
<proteinExistence type="predicted"/>
<evidence type="ECO:0000313" key="2">
    <source>
        <dbReference type="Proteomes" id="UP000245626"/>
    </source>
</evidence>
<evidence type="ECO:0000313" key="1">
    <source>
        <dbReference type="EMBL" id="PWN47339.1"/>
    </source>
</evidence>
<dbReference type="Proteomes" id="UP000245626">
    <property type="component" value="Unassembled WGS sequence"/>
</dbReference>
<organism evidence="1 2">
    <name type="scientific">Violaceomyces palustris</name>
    <dbReference type="NCBI Taxonomy" id="1673888"/>
    <lineage>
        <taxon>Eukaryota</taxon>
        <taxon>Fungi</taxon>
        <taxon>Dikarya</taxon>
        <taxon>Basidiomycota</taxon>
        <taxon>Ustilaginomycotina</taxon>
        <taxon>Ustilaginomycetes</taxon>
        <taxon>Violaceomycetales</taxon>
        <taxon>Violaceomycetaceae</taxon>
        <taxon>Violaceomyces</taxon>
    </lineage>
</organism>
<gene>
    <name evidence="1" type="ORF">IE53DRAFT_254806</name>
</gene>
<protein>
    <submittedName>
        <fullName evidence="1">Uncharacterized protein</fullName>
    </submittedName>
</protein>
<dbReference type="EMBL" id="KZ820460">
    <property type="protein sequence ID" value="PWN47339.1"/>
    <property type="molecule type" value="Genomic_DNA"/>
</dbReference>
<name>A0ACD0NNI2_9BASI</name>
<reference evidence="1 2" key="1">
    <citation type="journal article" date="2018" name="Mol. Biol. Evol.">
        <title>Broad Genomic Sampling Reveals a Smut Pathogenic Ancestry of the Fungal Clade Ustilaginomycotina.</title>
        <authorList>
            <person name="Kijpornyongpan T."/>
            <person name="Mondo S.J."/>
            <person name="Barry K."/>
            <person name="Sandor L."/>
            <person name="Lee J."/>
            <person name="Lipzen A."/>
            <person name="Pangilinan J."/>
            <person name="LaButti K."/>
            <person name="Hainaut M."/>
            <person name="Henrissat B."/>
            <person name="Grigoriev I.V."/>
            <person name="Spatafora J.W."/>
            <person name="Aime M.C."/>
        </authorList>
    </citation>
    <scope>NUCLEOTIDE SEQUENCE [LARGE SCALE GENOMIC DNA]</scope>
    <source>
        <strain evidence="1 2">SA 807</strain>
    </source>
</reference>
<sequence length="841" mass="91745">MSVSALCTPSSPPRPKKIWRTGNPPDHDKRMNDDVSSEMPAEGGAESAWKKVGLVDEEVLESEREVIRSNPCSSRPSISRSTSSSGLQGGEEKEQAALEREIDGPVQVCFSQETCSALYALVPAFQEFDQKLEEESLKEVAKFKKVLDSQIESLERSKRAERRFVEVDYRDKVGQLWRRESESIRRKIWQAGLERKLLDRVLSRLDGPAGLLRRLHEDLNCLVEGSESGDELASLSSRSSTCSSNLSSSASRSPSSSPSPSASSSSSVKSGERATTIRELSVASDDGMTRHGETNSVSFLFDLHRLRRVPYQRVGMSFPEGKSGRGIKLMASEARIRKDFEMMGIKTLPFDRVLPGEDERVQHPAFLPLATTTTTLSTRREEDSKAAAEALLQVSGGFLQVGTSVGVEKGKSRQEDQSTSRSWECLLMASTMLAGGEVEEVEVEGDFDVGSRGFETLTKGLGRSTRSSAGDQVFDAEENSDSDSVRLGQGSNGSNGEIQGGVREDGLARGSFEGMRSDEFDGSSTSGVSSVGNDPGRTQDRSSESIMTPPLPKVKKEPRDGAAALVSEEDRYTASAEDAVGEESGKNSLRRSPRIRKSRELYSPKDRRVVSSVSNQSTNVAVERGNGTGNGNGFEMDDARVAKRSLSRRDTNGRSSENGSPRGREGKRKRGDGRDPHGTGPGMEEQGGQEEEDAEEDAEEEEIGFDLPSTGEEGDRRKRRRKDPGSNEGGSRPAESRPSSSSSSSSSSPTTSFRRSESNPPSNSRHERKEEKKRKRSEPPTAPPERMEIERGKPPPPVRIDELKNRPVPPAASGGGGIRWWKKGNPTNTTTTTSTENRRKG</sequence>